<keyword evidence="3" id="KW-1185">Reference proteome</keyword>
<protein>
    <submittedName>
        <fullName evidence="2">PQQ-dependent sugar dehydrogenase</fullName>
    </submittedName>
</protein>
<name>A0A936YPP3_9HYPH</name>
<dbReference type="InterPro" id="IPR011042">
    <property type="entry name" value="6-blade_b-propeller_TolB-like"/>
</dbReference>
<evidence type="ECO:0000259" key="1">
    <source>
        <dbReference type="Pfam" id="PF07995"/>
    </source>
</evidence>
<dbReference type="Gene3D" id="2.120.10.30">
    <property type="entry name" value="TolB, C-terminal domain"/>
    <property type="match status" value="1"/>
</dbReference>
<reference evidence="2" key="1">
    <citation type="submission" date="2021-01" db="EMBL/GenBank/DDBJ databases">
        <title>Rhizobium sp. strain KVB221 16S ribosomal RNA gene Genome sequencing and assembly.</title>
        <authorList>
            <person name="Kang M."/>
        </authorList>
    </citation>
    <scope>NUCLEOTIDE SEQUENCE</scope>
    <source>
        <strain evidence="2">KVB221</strain>
    </source>
</reference>
<proteinExistence type="predicted"/>
<dbReference type="Pfam" id="PF07995">
    <property type="entry name" value="GSDH"/>
    <property type="match status" value="1"/>
</dbReference>
<dbReference type="InterPro" id="IPR011041">
    <property type="entry name" value="Quinoprot_gluc/sorb_DH_b-prop"/>
</dbReference>
<accession>A0A936YPP3</accession>
<organism evidence="2 3">
    <name type="scientific">Rhizobium setariae</name>
    <dbReference type="NCBI Taxonomy" id="2801340"/>
    <lineage>
        <taxon>Bacteria</taxon>
        <taxon>Pseudomonadati</taxon>
        <taxon>Pseudomonadota</taxon>
        <taxon>Alphaproteobacteria</taxon>
        <taxon>Hyphomicrobiales</taxon>
        <taxon>Rhizobiaceae</taxon>
        <taxon>Rhizobium/Agrobacterium group</taxon>
        <taxon>Rhizobium</taxon>
    </lineage>
</organism>
<dbReference type="InterPro" id="IPR012938">
    <property type="entry name" value="Glc/Sorbosone_DH"/>
</dbReference>
<dbReference type="EMBL" id="JAEQNC010000004">
    <property type="protein sequence ID" value="MBL0371944.1"/>
    <property type="molecule type" value="Genomic_DNA"/>
</dbReference>
<dbReference type="PANTHER" id="PTHR19328">
    <property type="entry name" value="HEDGEHOG-INTERACTING PROTEIN"/>
    <property type="match status" value="1"/>
</dbReference>
<evidence type="ECO:0000313" key="3">
    <source>
        <dbReference type="Proteomes" id="UP000633219"/>
    </source>
</evidence>
<dbReference type="PANTHER" id="PTHR19328:SF75">
    <property type="entry name" value="ALDOSE SUGAR DEHYDROGENASE YLII"/>
    <property type="match status" value="1"/>
</dbReference>
<feature type="domain" description="Glucose/Sorbosone dehydrogenase" evidence="1">
    <location>
        <begin position="40"/>
        <end position="368"/>
    </location>
</feature>
<evidence type="ECO:0000313" key="2">
    <source>
        <dbReference type="EMBL" id="MBL0371944.1"/>
    </source>
</evidence>
<dbReference type="Proteomes" id="UP000633219">
    <property type="component" value="Unassembled WGS sequence"/>
</dbReference>
<dbReference type="SUPFAM" id="SSF50952">
    <property type="entry name" value="Soluble quinoprotein glucose dehydrogenase"/>
    <property type="match status" value="1"/>
</dbReference>
<sequence length="375" mass="40623">MGIAVFLFPTCLTSPAHSAEPVHFQTETVEIVVETLASGLDHPWAVEPLDGDTMLITERSGALRVFKNGKLSKPVKGLPKLYADVQGGLLDVAVSPSFATDHLLFFTATQPFNHGIGVIVFKAKLAGDGGWLADTKTIFHSSKPNIVDHNFGSRIAIADDGSLFVTIGDQAREALAQDPFDHRGSVIHINRDGSIPDNNPFRDGVGGLPEIWSIGHRNPQGIAFDPRDSRLYTVEHGPKGGDELNAPEPGKNYGWPVISYGSDYNGGHIGSGTAAPGMEQPVYYWDPSIAPSSLLVYHGDMFPEWEGNFLVTALKFELIARLARDADGNIVSEERFLEGEFGRLRDIKQAPDGSLLVVTDEDDGQLLRISRAPST</sequence>
<gene>
    <name evidence="2" type="ORF">JJB09_07885</name>
</gene>
<dbReference type="AlphaFoldDB" id="A0A936YPP3"/>
<comment type="caution">
    <text evidence="2">The sequence shown here is derived from an EMBL/GenBank/DDBJ whole genome shotgun (WGS) entry which is preliminary data.</text>
</comment>